<keyword evidence="10 12" id="KW-0472">Membrane</keyword>
<feature type="domain" description="TonB-dependent receptor-like beta-barrel" evidence="14">
    <location>
        <begin position="359"/>
        <end position="798"/>
    </location>
</feature>
<keyword evidence="9 13" id="KW-0798">TonB box</keyword>
<keyword evidence="4" id="KW-0410">Iron transport</keyword>
<keyword evidence="3 12" id="KW-1134">Transmembrane beta strand</keyword>
<evidence type="ECO:0000256" key="4">
    <source>
        <dbReference type="ARBA" id="ARBA00022496"/>
    </source>
</evidence>
<dbReference type="GO" id="GO:0009279">
    <property type="term" value="C:cell outer membrane"/>
    <property type="evidence" value="ECO:0007669"/>
    <property type="project" value="UniProtKB-SubCell"/>
</dbReference>
<dbReference type="GO" id="GO:0015344">
    <property type="term" value="F:siderophore uptake transmembrane transporter activity"/>
    <property type="evidence" value="ECO:0007669"/>
    <property type="project" value="TreeGrafter"/>
</dbReference>
<accession>A0AAE4C502</accession>
<organism evidence="16 17">
    <name type="scientific">Chryseobacterium rhizosphaerae</name>
    <dbReference type="NCBI Taxonomy" id="395937"/>
    <lineage>
        <taxon>Bacteria</taxon>
        <taxon>Pseudomonadati</taxon>
        <taxon>Bacteroidota</taxon>
        <taxon>Flavobacteriia</taxon>
        <taxon>Flavobacteriales</taxon>
        <taxon>Weeksellaceae</taxon>
        <taxon>Chryseobacterium group</taxon>
        <taxon>Chryseobacterium</taxon>
    </lineage>
</organism>
<evidence type="ECO:0000256" key="13">
    <source>
        <dbReference type="RuleBase" id="RU003357"/>
    </source>
</evidence>
<dbReference type="PANTHER" id="PTHR32552">
    <property type="entry name" value="FERRICHROME IRON RECEPTOR-RELATED"/>
    <property type="match status" value="1"/>
</dbReference>
<dbReference type="SUPFAM" id="SSF56935">
    <property type="entry name" value="Porins"/>
    <property type="match status" value="1"/>
</dbReference>
<evidence type="ECO:0000256" key="11">
    <source>
        <dbReference type="ARBA" id="ARBA00023237"/>
    </source>
</evidence>
<dbReference type="GO" id="GO:0030246">
    <property type="term" value="F:carbohydrate binding"/>
    <property type="evidence" value="ECO:0007669"/>
    <property type="project" value="InterPro"/>
</dbReference>
<feature type="domain" description="TonB-dependent receptor plug" evidence="15">
    <location>
        <begin position="170"/>
        <end position="260"/>
    </location>
</feature>
<evidence type="ECO:0000256" key="10">
    <source>
        <dbReference type="ARBA" id="ARBA00023136"/>
    </source>
</evidence>
<evidence type="ECO:0000313" key="16">
    <source>
        <dbReference type="EMBL" id="MDR6528124.1"/>
    </source>
</evidence>
<dbReference type="Pfam" id="PF00593">
    <property type="entry name" value="TonB_dep_Rec_b-barrel"/>
    <property type="match status" value="1"/>
</dbReference>
<evidence type="ECO:0000256" key="7">
    <source>
        <dbReference type="ARBA" id="ARBA00023004"/>
    </source>
</evidence>
<evidence type="ECO:0000256" key="8">
    <source>
        <dbReference type="ARBA" id="ARBA00023065"/>
    </source>
</evidence>
<dbReference type="InterPro" id="IPR013784">
    <property type="entry name" value="Carb-bd-like_fold"/>
</dbReference>
<dbReference type="PANTHER" id="PTHR32552:SF68">
    <property type="entry name" value="FERRICHROME OUTER MEMBRANE TRANSPORTER_PHAGE RECEPTOR"/>
    <property type="match status" value="1"/>
</dbReference>
<dbReference type="InterPro" id="IPR039426">
    <property type="entry name" value="TonB-dep_rcpt-like"/>
</dbReference>
<sequence length="824" mass="91172">MIRCSENVPLLKEIINPGKTKNTNKLLKTKMPQWTKLLFILVFSLINLVKVYAQDTQGGIGGKVNMIDGQPLRAISVSLLGTDHQTLTDDEGAYRFVNLNTGSYTVKFQILGSKEIRLPVEVKAGETTTLDYQLTKENILAIQEVVIMKNTNRFSKKESGFVARLPLKNLENPQVYNTVTKELFQEQVAVDLGSISKNVPGAGVPMIANQGRVTFRSRGFETEPNARNGVAGAAFSVIDPVNLERMEAIKGPSATLFGKSVASSYGGVYNRVTKKPYNDFGGEIGYVGGSWSYNRLTVDVNTPVNKDRTALFRLNAAGTFEKSFQDLGFTNSLAIAPSFSYQINDRMALLLDVEFNQAKGTSVVRFNPYTGSNKTQSIADMKFPYYKNFLGDDLAYETQMMNIFAQLNYKVSENWTSQTILSRARSTINGYISAINGKTDSTASAQVMVGTTSFIATNIQQNFIGDFHIGRFRNRMVVGLDYYNNSNHFDRYHTNTKVFNFVHPSADFRVNHNTIDALTATSAMRKENNGDNTYAAYVSDVFNITDQLMVMASLRVDRFQFKGVYDITTGEIKGGLSNSGAQSGPYGQTAFSPKLGVVYEVLKNKLSLFGNYMNGFNNVSGVDISGNTFRPEYANQLEFGVKGDVFNHRLVGTLSYYNIRVDNILRTNPDDINYSIQDGTQLSKGIEAELTANPFDGLNIVAGYAYNDSKYTNANPSVNGLRPALSGPANMFNFWISYRISQGKLKGLGIGGGGNMGSSSFQTNTQTAKVIIPSYKMFDLGIFYDQPKYRVGLKFDNITNEKAWSVRLTPQAPARFLGSVSLKF</sequence>
<dbReference type="CDD" id="cd01347">
    <property type="entry name" value="ligand_gated_channel"/>
    <property type="match status" value="1"/>
</dbReference>
<name>A0AAE4C502_9FLAO</name>
<dbReference type="InterPro" id="IPR037066">
    <property type="entry name" value="Plug_dom_sf"/>
</dbReference>
<comment type="caution">
    <text evidence="16">The sequence shown here is derived from an EMBL/GenBank/DDBJ whole genome shotgun (WGS) entry which is preliminary data.</text>
</comment>
<dbReference type="InterPro" id="IPR012910">
    <property type="entry name" value="Plug_dom"/>
</dbReference>
<reference evidence="16" key="1">
    <citation type="submission" date="2023-07" db="EMBL/GenBank/DDBJ databases">
        <title>Sorghum-associated microbial communities from plants grown in Nebraska, USA.</title>
        <authorList>
            <person name="Schachtman D."/>
        </authorList>
    </citation>
    <scope>NUCLEOTIDE SEQUENCE</scope>
    <source>
        <strain evidence="16">DS2360</strain>
    </source>
</reference>
<keyword evidence="6" id="KW-0732">Signal</keyword>
<evidence type="ECO:0000256" key="9">
    <source>
        <dbReference type="ARBA" id="ARBA00023077"/>
    </source>
</evidence>
<dbReference type="Pfam" id="PF07715">
    <property type="entry name" value="Plug"/>
    <property type="match status" value="1"/>
</dbReference>
<keyword evidence="16" id="KW-0675">Receptor</keyword>
<comment type="subcellular location">
    <subcellularLocation>
        <location evidence="1 12">Cell outer membrane</location>
        <topology evidence="1 12">Multi-pass membrane protein</topology>
    </subcellularLocation>
</comment>
<dbReference type="Gene3D" id="2.60.40.1120">
    <property type="entry name" value="Carboxypeptidase-like, regulatory domain"/>
    <property type="match status" value="1"/>
</dbReference>
<evidence type="ECO:0000256" key="12">
    <source>
        <dbReference type="PROSITE-ProRule" id="PRU01360"/>
    </source>
</evidence>
<dbReference type="Gene3D" id="2.170.130.10">
    <property type="entry name" value="TonB-dependent receptor, plug domain"/>
    <property type="match status" value="1"/>
</dbReference>
<gene>
    <name evidence="16" type="ORF">J2787_003543</name>
</gene>
<dbReference type="Pfam" id="PF13620">
    <property type="entry name" value="CarboxypepD_reg"/>
    <property type="match status" value="1"/>
</dbReference>
<dbReference type="AlphaFoldDB" id="A0AAE4C502"/>
<keyword evidence="8" id="KW-0406">Ion transport</keyword>
<evidence type="ECO:0000256" key="1">
    <source>
        <dbReference type="ARBA" id="ARBA00004571"/>
    </source>
</evidence>
<keyword evidence="5 12" id="KW-0812">Transmembrane</keyword>
<evidence type="ECO:0000256" key="3">
    <source>
        <dbReference type="ARBA" id="ARBA00022452"/>
    </source>
</evidence>
<dbReference type="InterPro" id="IPR036942">
    <property type="entry name" value="Beta-barrel_TonB_sf"/>
</dbReference>
<comment type="similarity">
    <text evidence="12 13">Belongs to the TonB-dependent receptor family.</text>
</comment>
<dbReference type="PROSITE" id="PS52016">
    <property type="entry name" value="TONB_DEPENDENT_REC_3"/>
    <property type="match status" value="1"/>
</dbReference>
<dbReference type="Proteomes" id="UP001184861">
    <property type="component" value="Unassembled WGS sequence"/>
</dbReference>
<evidence type="ECO:0000313" key="17">
    <source>
        <dbReference type="Proteomes" id="UP001184861"/>
    </source>
</evidence>
<protein>
    <submittedName>
        <fullName evidence="16">Iron complex outermembrane receptor protein</fullName>
    </submittedName>
</protein>
<evidence type="ECO:0000256" key="6">
    <source>
        <dbReference type="ARBA" id="ARBA00022729"/>
    </source>
</evidence>
<dbReference type="RefSeq" id="WP_309947421.1">
    <property type="nucleotide sequence ID" value="NZ_JAVDQY010000004.1"/>
</dbReference>
<evidence type="ECO:0000256" key="2">
    <source>
        <dbReference type="ARBA" id="ARBA00022448"/>
    </source>
</evidence>
<evidence type="ECO:0000259" key="14">
    <source>
        <dbReference type="Pfam" id="PF00593"/>
    </source>
</evidence>
<dbReference type="EMBL" id="JAVDQY010000004">
    <property type="protein sequence ID" value="MDR6528124.1"/>
    <property type="molecule type" value="Genomic_DNA"/>
</dbReference>
<dbReference type="InterPro" id="IPR000531">
    <property type="entry name" value="Beta-barrel_TonB"/>
</dbReference>
<proteinExistence type="inferred from homology"/>
<dbReference type="Gene3D" id="2.40.170.20">
    <property type="entry name" value="TonB-dependent receptor, beta-barrel domain"/>
    <property type="match status" value="1"/>
</dbReference>
<dbReference type="SUPFAM" id="SSF49452">
    <property type="entry name" value="Starch-binding domain-like"/>
    <property type="match status" value="1"/>
</dbReference>
<keyword evidence="7" id="KW-0408">Iron</keyword>
<evidence type="ECO:0000259" key="15">
    <source>
        <dbReference type="Pfam" id="PF07715"/>
    </source>
</evidence>
<evidence type="ECO:0000256" key="5">
    <source>
        <dbReference type="ARBA" id="ARBA00022692"/>
    </source>
</evidence>
<keyword evidence="2 12" id="KW-0813">Transport</keyword>
<keyword evidence="11 12" id="KW-0998">Cell outer membrane</keyword>